<accession>A0A9P6JPM5</accession>
<evidence type="ECO:0000313" key="2">
    <source>
        <dbReference type="Proteomes" id="UP000807306"/>
    </source>
</evidence>
<gene>
    <name evidence="1" type="ORF">CPB83DRAFT_894919</name>
</gene>
<keyword evidence="2" id="KW-1185">Reference proteome</keyword>
<evidence type="ECO:0000313" key="1">
    <source>
        <dbReference type="EMBL" id="KAF9527735.1"/>
    </source>
</evidence>
<name>A0A9P6JPM5_9AGAR</name>
<dbReference type="Proteomes" id="UP000807306">
    <property type="component" value="Unassembled WGS sequence"/>
</dbReference>
<comment type="caution">
    <text evidence="1">The sequence shown here is derived from an EMBL/GenBank/DDBJ whole genome shotgun (WGS) entry which is preliminary data.</text>
</comment>
<proteinExistence type="predicted"/>
<reference evidence="1" key="1">
    <citation type="submission" date="2020-11" db="EMBL/GenBank/DDBJ databases">
        <authorList>
            <consortium name="DOE Joint Genome Institute"/>
            <person name="Ahrendt S."/>
            <person name="Riley R."/>
            <person name="Andreopoulos W."/>
            <person name="Labutti K."/>
            <person name="Pangilinan J."/>
            <person name="Ruiz-Duenas F.J."/>
            <person name="Barrasa J.M."/>
            <person name="Sanchez-Garcia M."/>
            <person name="Camarero S."/>
            <person name="Miyauchi S."/>
            <person name="Serrano A."/>
            <person name="Linde D."/>
            <person name="Babiker R."/>
            <person name="Drula E."/>
            <person name="Ayuso-Fernandez I."/>
            <person name="Pacheco R."/>
            <person name="Padilla G."/>
            <person name="Ferreira P."/>
            <person name="Barriuso J."/>
            <person name="Kellner H."/>
            <person name="Castanera R."/>
            <person name="Alfaro M."/>
            <person name="Ramirez L."/>
            <person name="Pisabarro A.G."/>
            <person name="Kuo A."/>
            <person name="Tritt A."/>
            <person name="Lipzen A."/>
            <person name="He G."/>
            <person name="Yan M."/>
            <person name="Ng V."/>
            <person name="Cullen D."/>
            <person name="Martin F."/>
            <person name="Rosso M.-N."/>
            <person name="Henrissat B."/>
            <person name="Hibbett D."/>
            <person name="Martinez A.T."/>
            <person name="Grigoriev I.V."/>
        </authorList>
    </citation>
    <scope>NUCLEOTIDE SEQUENCE</scope>
    <source>
        <strain evidence="1">CBS 506.95</strain>
    </source>
</reference>
<organism evidence="1 2">
    <name type="scientific">Crepidotus variabilis</name>
    <dbReference type="NCBI Taxonomy" id="179855"/>
    <lineage>
        <taxon>Eukaryota</taxon>
        <taxon>Fungi</taxon>
        <taxon>Dikarya</taxon>
        <taxon>Basidiomycota</taxon>
        <taxon>Agaricomycotina</taxon>
        <taxon>Agaricomycetes</taxon>
        <taxon>Agaricomycetidae</taxon>
        <taxon>Agaricales</taxon>
        <taxon>Agaricineae</taxon>
        <taxon>Crepidotaceae</taxon>
        <taxon>Crepidotus</taxon>
    </lineage>
</organism>
<protein>
    <submittedName>
        <fullName evidence="1">Uncharacterized protein</fullName>
    </submittedName>
</protein>
<dbReference type="EMBL" id="MU157858">
    <property type="protein sequence ID" value="KAF9527735.1"/>
    <property type="molecule type" value="Genomic_DNA"/>
</dbReference>
<dbReference type="AlphaFoldDB" id="A0A9P6JPM5"/>
<sequence>MPTSLPNLQRLYFDAPVDISGYLWENLIVPERCIPAIKLTLDSESPTSLVVVELVDRFAGLITRHLNFSNTRFTFLKLEIRNSSFSFQGSPAFPGQIVTRSWWNSGPYFLHLRNSSLLQDLLIRVPNLQFSATSTITHLNLRLSTNFNREEGVMTRTINIMANLHSVTHLRTTEREIEFLAGHGLSLFPIL</sequence>